<evidence type="ECO:0000256" key="2">
    <source>
        <dbReference type="ARBA" id="ARBA00022837"/>
    </source>
</evidence>
<evidence type="ECO:0000256" key="1">
    <source>
        <dbReference type="ARBA" id="ARBA00022741"/>
    </source>
</evidence>
<keyword evidence="3" id="KW-0067">ATP-binding</keyword>
<dbReference type="InterPro" id="IPR018247">
    <property type="entry name" value="EF_Hand_1_Ca_BS"/>
</dbReference>
<name>A0BF44_PARTE</name>
<dbReference type="Gene3D" id="1.10.510.10">
    <property type="entry name" value="Transferase(Phosphotransferase) domain 1"/>
    <property type="match status" value="1"/>
</dbReference>
<dbReference type="InterPro" id="IPR011992">
    <property type="entry name" value="EF-hand-dom_pair"/>
</dbReference>
<evidence type="ECO:0000256" key="4">
    <source>
        <dbReference type="ARBA" id="ARBA00024334"/>
    </source>
</evidence>
<feature type="domain" description="EF-hand" evidence="7">
    <location>
        <begin position="408"/>
        <end position="443"/>
    </location>
</feature>
<protein>
    <recommendedName>
        <fullName evidence="10">Protein kinase domain-containing protein</fullName>
    </recommendedName>
</protein>
<evidence type="ECO:0000259" key="6">
    <source>
        <dbReference type="PROSITE" id="PS50011"/>
    </source>
</evidence>
<dbReference type="PANTHER" id="PTHR24346:SF30">
    <property type="entry name" value="MATERNAL EMBRYONIC LEUCINE ZIPPER KINASE"/>
    <property type="match status" value="1"/>
</dbReference>
<dbReference type="RefSeq" id="XP_001424559.1">
    <property type="nucleotide sequence ID" value="XM_001424522.1"/>
</dbReference>
<dbReference type="Pfam" id="PF00069">
    <property type="entry name" value="Pkinase"/>
    <property type="match status" value="1"/>
</dbReference>
<dbReference type="PROSITE" id="PS50011">
    <property type="entry name" value="PROTEIN_KINASE_DOM"/>
    <property type="match status" value="1"/>
</dbReference>
<dbReference type="AlphaFoldDB" id="A0BF44"/>
<dbReference type="OrthoDB" id="26525at2759"/>
<evidence type="ECO:0008006" key="10">
    <source>
        <dbReference type="Google" id="ProtNLM"/>
    </source>
</evidence>
<dbReference type="InParanoid" id="A0BF44"/>
<dbReference type="Gene3D" id="1.10.238.10">
    <property type="entry name" value="EF-hand"/>
    <property type="match status" value="2"/>
</dbReference>
<dbReference type="SUPFAM" id="SSF47473">
    <property type="entry name" value="EF-hand"/>
    <property type="match status" value="1"/>
</dbReference>
<dbReference type="GO" id="GO:0005737">
    <property type="term" value="C:cytoplasm"/>
    <property type="evidence" value="ECO:0000318"/>
    <property type="project" value="GO_Central"/>
</dbReference>
<accession>A0BF44</accession>
<dbReference type="GeneID" id="5010343"/>
<reference evidence="8 9" key="1">
    <citation type="journal article" date="2006" name="Nature">
        <title>Global trends of whole-genome duplications revealed by the ciliate Paramecium tetraurelia.</title>
        <authorList>
            <consortium name="Genoscope"/>
            <person name="Aury J.-M."/>
            <person name="Jaillon O."/>
            <person name="Duret L."/>
            <person name="Noel B."/>
            <person name="Jubin C."/>
            <person name="Porcel B.M."/>
            <person name="Segurens B."/>
            <person name="Daubin V."/>
            <person name="Anthouard V."/>
            <person name="Aiach N."/>
            <person name="Arnaiz O."/>
            <person name="Billaut A."/>
            <person name="Beisson J."/>
            <person name="Blanc I."/>
            <person name="Bouhouche K."/>
            <person name="Camara F."/>
            <person name="Duharcourt S."/>
            <person name="Guigo R."/>
            <person name="Gogendeau D."/>
            <person name="Katinka M."/>
            <person name="Keller A.-M."/>
            <person name="Kissmehl R."/>
            <person name="Klotz C."/>
            <person name="Koll F."/>
            <person name="Le Moue A."/>
            <person name="Lepere C."/>
            <person name="Malinsky S."/>
            <person name="Nowacki M."/>
            <person name="Nowak J.K."/>
            <person name="Plattner H."/>
            <person name="Poulain J."/>
            <person name="Ruiz F."/>
            <person name="Serrano V."/>
            <person name="Zagulski M."/>
            <person name="Dessen P."/>
            <person name="Betermier M."/>
            <person name="Weissenbach J."/>
            <person name="Scarpelli C."/>
            <person name="Schachter V."/>
            <person name="Sperling L."/>
            <person name="Meyer E."/>
            <person name="Cohen J."/>
            <person name="Wincker P."/>
        </authorList>
    </citation>
    <scope>NUCLEOTIDE SEQUENCE [LARGE SCALE GENOMIC DNA]</scope>
    <source>
        <strain evidence="8 9">Stock d4-2</strain>
    </source>
</reference>
<evidence type="ECO:0000256" key="3">
    <source>
        <dbReference type="ARBA" id="ARBA00022840"/>
    </source>
</evidence>
<evidence type="ECO:0000313" key="9">
    <source>
        <dbReference type="Proteomes" id="UP000000600"/>
    </source>
</evidence>
<evidence type="ECO:0000259" key="7">
    <source>
        <dbReference type="PROSITE" id="PS50222"/>
    </source>
</evidence>
<dbReference type="PROSITE" id="PS50222">
    <property type="entry name" value="EF_HAND_2"/>
    <property type="match status" value="1"/>
</dbReference>
<evidence type="ECO:0000256" key="5">
    <source>
        <dbReference type="SAM" id="MobiDB-lite"/>
    </source>
</evidence>
<dbReference type="InterPro" id="IPR011009">
    <property type="entry name" value="Kinase-like_dom_sf"/>
</dbReference>
<dbReference type="GO" id="GO:0009931">
    <property type="term" value="F:calcium-dependent protein serine/threonine kinase activity"/>
    <property type="evidence" value="ECO:0000318"/>
    <property type="project" value="GO_Central"/>
</dbReference>
<organism evidence="8 9">
    <name type="scientific">Paramecium tetraurelia</name>
    <dbReference type="NCBI Taxonomy" id="5888"/>
    <lineage>
        <taxon>Eukaryota</taxon>
        <taxon>Sar</taxon>
        <taxon>Alveolata</taxon>
        <taxon>Ciliophora</taxon>
        <taxon>Intramacronucleata</taxon>
        <taxon>Oligohymenophorea</taxon>
        <taxon>Peniculida</taxon>
        <taxon>Parameciidae</taxon>
        <taxon>Paramecium</taxon>
    </lineage>
</organism>
<dbReference type="PANTHER" id="PTHR24346">
    <property type="entry name" value="MAP/MICROTUBULE AFFINITY-REGULATING KINASE"/>
    <property type="match status" value="1"/>
</dbReference>
<dbReference type="EMBL" id="CT867990">
    <property type="protein sequence ID" value="CAK57161.1"/>
    <property type="molecule type" value="Genomic_DNA"/>
</dbReference>
<dbReference type="InterPro" id="IPR000719">
    <property type="entry name" value="Prot_kinase_dom"/>
</dbReference>
<keyword evidence="1" id="KW-0547">Nucleotide-binding</keyword>
<feature type="region of interest" description="Disordered" evidence="5">
    <location>
        <begin position="44"/>
        <end position="64"/>
    </location>
</feature>
<dbReference type="GO" id="GO:0005634">
    <property type="term" value="C:nucleus"/>
    <property type="evidence" value="ECO:0000318"/>
    <property type="project" value="GO_Central"/>
</dbReference>
<sequence>MFKFKSEIYDLHQYQILMGVCSSTKKSSSKNSQDKFNPALANTADVQQTQRDHASTQNEQKINQNLTVQRKIRKSGTLSYFEYNQDKLQAEKRPQNNKKVGSSAPQLKIKITDSIASKEYSVYKGHVKIPTKATLRVMQHNSDGQLVVMEQLPYDQEGKDYIDWLQKTNLEFYHIAKVQEIFVYGHQFQIMHEYCTGGPLSELLHHKLSEQVVCTILDQLFKIVNFLHQNKLTHNKLTIDSFSFYYDLQNYLIKLTDLSSLHKPPREISLQIAQYASPEALTSNNPHRSNDIWSLGIIAYQLMTRNLIYEEDQDLTNIHEVKKAIIKWTKKYEINDEISQEFENLILMMLNPDKTLRLTIEECIDQEFIQNYQSQNLNCHFKHLFTSSFCDNLQKQFMIYLINNYERSHQQVGRRIFDILDKDKDGKLNIQELEDFKRRLKQAQGQERNIQVIQNLIDTQSELGLEDFILIISNKSIYLTHHNLDHSFAKFGNKNQEVTVKTLSKILNIQEEELTQEFKNRQFCYQNYCIPLEKAQYEQILNSILEVQSE</sequence>
<dbReference type="SUPFAM" id="SSF56112">
    <property type="entry name" value="Protein kinase-like (PK-like)"/>
    <property type="match status" value="1"/>
</dbReference>
<dbReference type="OMA" id="QNLNCHF"/>
<dbReference type="InterPro" id="IPR002048">
    <property type="entry name" value="EF_hand_dom"/>
</dbReference>
<dbReference type="PROSITE" id="PS00018">
    <property type="entry name" value="EF_HAND_1"/>
    <property type="match status" value="1"/>
</dbReference>
<dbReference type="eggNOG" id="KOG0032">
    <property type="taxonomic scope" value="Eukaryota"/>
</dbReference>
<dbReference type="GO" id="GO:0005509">
    <property type="term" value="F:calcium ion binding"/>
    <property type="evidence" value="ECO:0007669"/>
    <property type="project" value="InterPro"/>
</dbReference>
<dbReference type="SMART" id="SM00220">
    <property type="entry name" value="S_TKc"/>
    <property type="match status" value="1"/>
</dbReference>
<feature type="domain" description="Protein kinase" evidence="6">
    <location>
        <begin position="109"/>
        <end position="369"/>
    </location>
</feature>
<dbReference type="Proteomes" id="UP000000600">
    <property type="component" value="Unassembled WGS sequence"/>
</dbReference>
<comment type="similarity">
    <text evidence="4">Belongs to the protein kinase superfamily. Ser/Thr protein kinase family. CDPK subfamily.</text>
</comment>
<dbReference type="KEGG" id="ptm:GSPATT00028196001"/>
<dbReference type="GO" id="GO:0035556">
    <property type="term" value="P:intracellular signal transduction"/>
    <property type="evidence" value="ECO:0000318"/>
    <property type="project" value="GO_Central"/>
</dbReference>
<keyword evidence="2" id="KW-0106">Calcium</keyword>
<dbReference type="GO" id="GO:0005524">
    <property type="term" value="F:ATP binding"/>
    <property type="evidence" value="ECO:0007669"/>
    <property type="project" value="UniProtKB-KW"/>
</dbReference>
<gene>
    <name evidence="8" type="ORF">GSPATT00028196001</name>
</gene>
<evidence type="ECO:0000313" key="8">
    <source>
        <dbReference type="EMBL" id="CAK57161.1"/>
    </source>
</evidence>
<keyword evidence="9" id="KW-1185">Reference proteome</keyword>
<dbReference type="GO" id="GO:0005516">
    <property type="term" value="F:calmodulin binding"/>
    <property type="evidence" value="ECO:0000318"/>
    <property type="project" value="GO_Central"/>
</dbReference>
<dbReference type="GO" id="GO:0004683">
    <property type="term" value="F:calcium/calmodulin-dependent protein kinase activity"/>
    <property type="evidence" value="ECO:0000318"/>
    <property type="project" value="GO_Central"/>
</dbReference>
<proteinExistence type="inferred from homology"/>
<dbReference type="HOGENOM" id="CLU_495649_0_0_1"/>